<dbReference type="PANTHER" id="PTHR36512:SF3">
    <property type="entry name" value="BLR5678 PROTEIN"/>
    <property type="match status" value="1"/>
</dbReference>
<dbReference type="KEGG" id="sgi:SGRAN_3675"/>
<dbReference type="RefSeq" id="WP_311880090.1">
    <property type="nucleotide sequence ID" value="NZ_CP012199.1"/>
</dbReference>
<dbReference type="GO" id="GO:0004177">
    <property type="term" value="F:aminopeptidase activity"/>
    <property type="evidence" value="ECO:0007669"/>
    <property type="project" value="UniProtKB-KW"/>
</dbReference>
<dbReference type="EMBL" id="CP012199">
    <property type="protein sequence ID" value="AMG76014.1"/>
    <property type="molecule type" value="Genomic_DNA"/>
</dbReference>
<dbReference type="Gene3D" id="3.60.70.12">
    <property type="entry name" value="L-amino peptidase D-ALA esterase/amidase"/>
    <property type="match status" value="1"/>
</dbReference>
<keyword evidence="3" id="KW-1185">Reference proteome</keyword>
<dbReference type="Proteomes" id="UP000058599">
    <property type="component" value="Chromosome"/>
</dbReference>
<gene>
    <name evidence="2" type="primary">dmpA</name>
    <name evidence="2" type="ORF">SGRAN_3675</name>
</gene>
<evidence type="ECO:0000313" key="3">
    <source>
        <dbReference type="Proteomes" id="UP000058599"/>
    </source>
</evidence>
<protein>
    <submittedName>
        <fullName evidence="2">D-aminopeptidase</fullName>
        <ecNumber evidence="2">3.4.11.19</ecNumber>
    </submittedName>
</protein>
<keyword evidence="2" id="KW-0378">Hydrolase</keyword>
<reference evidence="2 3" key="1">
    <citation type="journal article" date="2016" name="BMC Genomics">
        <title>Genomic analysis of the nitrate-respiring Sphingopyxis granuli (formerly Sphingomonas macrogoltabida) strain TFA.</title>
        <authorList>
            <person name="Garcia-Romero I."/>
            <person name="Perez-Pulido A.J."/>
            <person name="Gonzalez-Flores Y.E."/>
            <person name="Reyes-Ramirez F."/>
            <person name="Santero E."/>
            <person name="Floriano B."/>
        </authorList>
    </citation>
    <scope>NUCLEOTIDE SEQUENCE [LARGE SCALE GENOMIC DNA]</scope>
    <source>
        <strain evidence="2 3">TFA</strain>
    </source>
</reference>
<evidence type="ECO:0000256" key="1">
    <source>
        <dbReference type="ARBA" id="ARBA00007068"/>
    </source>
</evidence>
<proteinExistence type="inferred from homology"/>
<sequence length="416" mass="42968">MRPSSVSRSLSAFVGLGLLCAAFGDLGRSWAHDAEKPAPAAAERVRARDIGIAPGLFAPGPLNAITDVGDIRVGQVTRIEGADVRTGVTAILPHGGNLFQDKVPAGVVVANGFGKFAGTTQVAELGEVETPIVLTNTLNVAQAIDGIVDWTLRQPGNESVRSVNAVAGETNDGHLNAIRKRAITRADVVAAIEGARSGPVAEGSVGAGTGTMAFGWKGGIGTSSRVLPPALGGYRVGVLVQTNYGGTLVMDGLPVGRALGRYYLKDHGERTAADGSIILVVATDAPLGDRNLTRLAHRAIAGLARTGSAFSNGSGDYAIAFSTAAEVRRTPARRARVAAYPELSNDAVSPLFVAAAEAAEEAIYNSLLMATTIERQATAEAPAARGEALDIAAVRALVARHRPPTNNPHETKRSSR</sequence>
<evidence type="ECO:0000313" key="2">
    <source>
        <dbReference type="EMBL" id="AMG76014.1"/>
    </source>
</evidence>
<dbReference type="EC" id="3.4.11.19" evidence="2"/>
<keyword evidence="2" id="KW-0645">Protease</keyword>
<comment type="similarity">
    <text evidence="1">Belongs to the peptidase S58 family.</text>
</comment>
<dbReference type="InterPro" id="IPR016117">
    <property type="entry name" value="ArgJ-like_dom_sf"/>
</dbReference>
<dbReference type="Pfam" id="PF03576">
    <property type="entry name" value="Peptidase_S58"/>
    <property type="match status" value="1"/>
</dbReference>
<dbReference type="CDD" id="cd02253">
    <property type="entry name" value="DmpA"/>
    <property type="match status" value="1"/>
</dbReference>
<dbReference type="AlphaFoldDB" id="A0AA86L4A0"/>
<accession>A0AA86L4A0</accession>
<organism evidence="2 3">
    <name type="scientific">Sphingopyxis granuli</name>
    <dbReference type="NCBI Taxonomy" id="267128"/>
    <lineage>
        <taxon>Bacteria</taxon>
        <taxon>Pseudomonadati</taxon>
        <taxon>Pseudomonadota</taxon>
        <taxon>Alphaproteobacteria</taxon>
        <taxon>Sphingomonadales</taxon>
        <taxon>Sphingomonadaceae</taxon>
        <taxon>Sphingopyxis</taxon>
    </lineage>
</organism>
<dbReference type="SUPFAM" id="SSF56266">
    <property type="entry name" value="DmpA/ArgJ-like"/>
    <property type="match status" value="1"/>
</dbReference>
<dbReference type="InterPro" id="IPR005321">
    <property type="entry name" value="Peptidase_S58_DmpA"/>
</dbReference>
<name>A0AA86L4A0_9SPHN</name>
<dbReference type="PANTHER" id="PTHR36512">
    <property type="entry name" value="D-AMINOPEPTIDASE"/>
    <property type="match status" value="1"/>
</dbReference>
<keyword evidence="2" id="KW-0031">Aminopeptidase</keyword>